<evidence type="ECO:0000313" key="3">
    <source>
        <dbReference type="Proteomes" id="UP001221189"/>
    </source>
</evidence>
<dbReference type="EMBL" id="JAQQXT010000010">
    <property type="protein sequence ID" value="MDC8773174.1"/>
    <property type="molecule type" value="Genomic_DNA"/>
</dbReference>
<name>A0ABT5KIA0_9BURK</name>
<comment type="caution">
    <text evidence="2">The sequence shown here is derived from an EMBL/GenBank/DDBJ whole genome shotgun (WGS) entry which is preliminary data.</text>
</comment>
<evidence type="ECO:0000313" key="2">
    <source>
        <dbReference type="EMBL" id="MDC8773174.1"/>
    </source>
</evidence>
<accession>A0ABT5KIA0</accession>
<organism evidence="2 3">
    <name type="scientific">Roseateles albus</name>
    <dbReference type="NCBI Taxonomy" id="2987525"/>
    <lineage>
        <taxon>Bacteria</taxon>
        <taxon>Pseudomonadati</taxon>
        <taxon>Pseudomonadota</taxon>
        <taxon>Betaproteobacteria</taxon>
        <taxon>Burkholderiales</taxon>
        <taxon>Sphaerotilaceae</taxon>
        <taxon>Roseateles</taxon>
    </lineage>
</organism>
<protein>
    <submittedName>
        <fullName evidence="2">Uncharacterized protein</fullName>
    </submittedName>
</protein>
<keyword evidence="3" id="KW-1185">Reference proteome</keyword>
<dbReference type="RefSeq" id="WP_273601341.1">
    <property type="nucleotide sequence ID" value="NZ_JAQQXT010000010.1"/>
</dbReference>
<gene>
    <name evidence="2" type="ORF">PRZ03_16420</name>
</gene>
<feature type="region of interest" description="Disordered" evidence="1">
    <location>
        <begin position="46"/>
        <end position="75"/>
    </location>
</feature>
<sequence length="102" mass="10941">MKFKLPEFQATKLSDYRPGLPTQPQEPQCMTAWWFAGHVPTLCGSSKKTTASITPEPPIPSDQARRDGAKAALSKSPKTVFSAALESTDFAPNFDAMGAAAL</sequence>
<dbReference type="Proteomes" id="UP001221189">
    <property type="component" value="Unassembled WGS sequence"/>
</dbReference>
<proteinExistence type="predicted"/>
<reference evidence="2 3" key="1">
    <citation type="submission" date="2022-10" db="EMBL/GenBank/DDBJ databases">
        <title>Paucibacter sp. hw1 Genome sequencing.</title>
        <authorList>
            <person name="Park S."/>
        </authorList>
    </citation>
    <scope>NUCLEOTIDE SEQUENCE [LARGE SCALE GENOMIC DNA]</scope>
    <source>
        <strain evidence="3">hw1</strain>
    </source>
</reference>
<evidence type="ECO:0000256" key="1">
    <source>
        <dbReference type="SAM" id="MobiDB-lite"/>
    </source>
</evidence>